<dbReference type="Pfam" id="PF24476">
    <property type="entry name" value="DUF7580"/>
    <property type="match status" value="1"/>
</dbReference>
<proteinExistence type="predicted"/>
<dbReference type="Proteomes" id="UP000578531">
    <property type="component" value="Unassembled WGS sequence"/>
</dbReference>
<reference evidence="3 4" key="1">
    <citation type="journal article" date="2020" name="Genomics">
        <title>Complete, high-quality genomes from long-read metagenomic sequencing of two wolf lichen thalli reveals enigmatic genome architecture.</title>
        <authorList>
            <person name="McKenzie S.K."/>
            <person name="Walston R.F."/>
            <person name="Allen J.L."/>
        </authorList>
    </citation>
    <scope>NUCLEOTIDE SEQUENCE [LARGE SCALE GENOMIC DNA]</scope>
    <source>
        <strain evidence="3">WasteWater2</strain>
    </source>
</reference>
<dbReference type="PANTHER" id="PTHR35186">
    <property type="entry name" value="ANK_REP_REGION DOMAIN-CONTAINING PROTEIN"/>
    <property type="match status" value="1"/>
</dbReference>
<feature type="chain" id="PRO_5034178677" description="DUF7580 domain-containing protein" evidence="1">
    <location>
        <begin position="28"/>
        <end position="594"/>
    </location>
</feature>
<protein>
    <recommendedName>
        <fullName evidence="2">DUF7580 domain-containing protein</fullName>
    </recommendedName>
</protein>
<accession>A0A8H6G2Q3</accession>
<feature type="signal peptide" evidence="1">
    <location>
        <begin position="1"/>
        <end position="27"/>
    </location>
</feature>
<dbReference type="RefSeq" id="XP_037168599.1">
    <property type="nucleotide sequence ID" value="XM_037304506.1"/>
</dbReference>
<dbReference type="EMBL" id="JACCJC010000006">
    <property type="protein sequence ID" value="KAF6239312.1"/>
    <property type="molecule type" value="Genomic_DNA"/>
</dbReference>
<dbReference type="GeneID" id="59284246"/>
<organism evidence="3 4">
    <name type="scientific">Letharia columbiana</name>
    <dbReference type="NCBI Taxonomy" id="112416"/>
    <lineage>
        <taxon>Eukaryota</taxon>
        <taxon>Fungi</taxon>
        <taxon>Dikarya</taxon>
        <taxon>Ascomycota</taxon>
        <taxon>Pezizomycotina</taxon>
        <taxon>Lecanoromycetes</taxon>
        <taxon>OSLEUM clade</taxon>
        <taxon>Lecanoromycetidae</taxon>
        <taxon>Lecanorales</taxon>
        <taxon>Lecanorineae</taxon>
        <taxon>Parmeliaceae</taxon>
        <taxon>Letharia</taxon>
    </lineage>
</organism>
<dbReference type="AlphaFoldDB" id="A0A8H6G2Q3"/>
<dbReference type="InterPro" id="IPR056002">
    <property type="entry name" value="DUF7580"/>
</dbReference>
<dbReference type="PANTHER" id="PTHR35186:SF4">
    <property type="entry name" value="PRION-INHIBITION AND PROPAGATION HELO DOMAIN-CONTAINING PROTEIN"/>
    <property type="match status" value="1"/>
</dbReference>
<evidence type="ECO:0000256" key="1">
    <source>
        <dbReference type="SAM" id="SignalP"/>
    </source>
</evidence>
<evidence type="ECO:0000259" key="2">
    <source>
        <dbReference type="Pfam" id="PF24476"/>
    </source>
</evidence>
<evidence type="ECO:0000313" key="3">
    <source>
        <dbReference type="EMBL" id="KAF6239312.1"/>
    </source>
</evidence>
<keyword evidence="4" id="KW-1185">Reference proteome</keyword>
<name>A0A8H6G2Q3_9LECA</name>
<evidence type="ECO:0000313" key="4">
    <source>
        <dbReference type="Proteomes" id="UP000578531"/>
    </source>
</evidence>
<dbReference type="OrthoDB" id="3565018at2759"/>
<comment type="caution">
    <text evidence="3">The sequence shown here is derived from an EMBL/GenBank/DDBJ whole genome shotgun (WGS) entry which is preliminary data.</text>
</comment>
<feature type="domain" description="DUF7580" evidence="2">
    <location>
        <begin position="218"/>
        <end position="586"/>
    </location>
</feature>
<keyword evidence="1" id="KW-0732">Signal</keyword>
<gene>
    <name evidence="3" type="ORF">HO173_002574</name>
</gene>
<sequence length="594" mass="67562">MSGFEVAGIALAVFPILVDGLVRFVDGVQTIKHWRRYRARHQECADIMGTQGVYYQDTLEQLLTDIVQSEDEITDLMAQPKGAIWKRPEYEEKLRQRLGRSYEVYLHTSNKMVKALCTMCEKLGVDTSGKVGTKSRSIRQRHRRLNMGVFQQVLPDDSSRVEREMKRIKVTLSKNIHKEALDMIDKANKDLRDITHQNIYLEPHRKKRRSRRPLAELKLVRKHATSLYHVFITGKAWKCSCKMLHMASLRLESRPEVLEAVNADTAPKMRFRILLSTIQERDSPRTTSQWQEVEVIPSLDKKVPDAISVGPQISTRGVRFGTDAASIPTASSSQEPATEYDCGLIHDMCSTLCARHDSKKPMGFLVDEEDDTHKHYVYRANTTIGPESRSKSLGDLLSCSGHGSSSAPLLRSDRLRIAVTLASSVLQLDGTSWLKSQWRSKDIFFHEKSNDASHPSYPYPYLTWKLCMTDSNISGSFDSLFCGTFMIRSEVLYALGLTLIELCFGKTLTEMHVPEDGDANESTTELKTAHRLCSSVYSEMGTRYGDAVWRCLYQPFDVRDMSPDNEQLQQKVFDDIVTPLSDDLTNFNGRSRIK</sequence>